<dbReference type="Proteomes" id="UP001165136">
    <property type="component" value="Unassembled WGS sequence"/>
</dbReference>
<accession>A0A9W6VFP2</accession>
<keyword evidence="10" id="KW-1185">Reference proteome</keyword>
<keyword evidence="5 8" id="KW-0812">Transmembrane</keyword>
<dbReference type="GO" id="GO:0005886">
    <property type="term" value="C:plasma membrane"/>
    <property type="evidence" value="ECO:0007669"/>
    <property type="project" value="UniProtKB-SubCell"/>
</dbReference>
<evidence type="ECO:0000256" key="1">
    <source>
        <dbReference type="ARBA" id="ARBA00004651"/>
    </source>
</evidence>
<protein>
    <submittedName>
        <fullName evidence="9">Branched-chain amino acid ABC transporter permease</fullName>
    </submittedName>
</protein>
<feature type="transmembrane region" description="Helical" evidence="8">
    <location>
        <begin position="115"/>
        <end position="135"/>
    </location>
</feature>
<evidence type="ECO:0000256" key="4">
    <source>
        <dbReference type="ARBA" id="ARBA00022475"/>
    </source>
</evidence>
<keyword evidence="6 8" id="KW-1133">Transmembrane helix</keyword>
<comment type="similarity">
    <text evidence="2">Belongs to the AzlC family.</text>
</comment>
<reference evidence="9" key="1">
    <citation type="submission" date="2023-03" db="EMBL/GenBank/DDBJ databases">
        <title>Amycolatopsis taiwanensis NBRC 103393.</title>
        <authorList>
            <person name="Ichikawa N."/>
            <person name="Sato H."/>
            <person name="Tonouchi N."/>
        </authorList>
    </citation>
    <scope>NUCLEOTIDE SEQUENCE</scope>
    <source>
        <strain evidence="9">NBRC 103393</strain>
    </source>
</reference>
<feature type="transmembrane region" description="Helical" evidence="8">
    <location>
        <begin position="147"/>
        <end position="166"/>
    </location>
</feature>
<proteinExistence type="inferred from homology"/>
<gene>
    <name evidence="9" type="ORF">Atai01_13200</name>
</gene>
<evidence type="ECO:0000313" key="10">
    <source>
        <dbReference type="Proteomes" id="UP001165136"/>
    </source>
</evidence>
<feature type="transmembrane region" description="Helical" evidence="8">
    <location>
        <begin position="7"/>
        <end position="29"/>
    </location>
</feature>
<evidence type="ECO:0000256" key="8">
    <source>
        <dbReference type="SAM" id="Phobius"/>
    </source>
</evidence>
<dbReference type="EMBL" id="BSTI01000002">
    <property type="protein sequence ID" value="GLY64701.1"/>
    <property type="molecule type" value="Genomic_DNA"/>
</dbReference>
<comment type="caution">
    <text evidence="9">The sequence shown here is derived from an EMBL/GenBank/DDBJ whole genome shotgun (WGS) entry which is preliminary data.</text>
</comment>
<evidence type="ECO:0000256" key="2">
    <source>
        <dbReference type="ARBA" id="ARBA00010735"/>
    </source>
</evidence>
<evidence type="ECO:0000256" key="7">
    <source>
        <dbReference type="ARBA" id="ARBA00023136"/>
    </source>
</evidence>
<dbReference type="GO" id="GO:1903785">
    <property type="term" value="P:L-valine transmembrane transport"/>
    <property type="evidence" value="ECO:0007669"/>
    <property type="project" value="TreeGrafter"/>
</dbReference>
<dbReference type="PANTHER" id="PTHR34979:SF1">
    <property type="entry name" value="INNER MEMBRANE PROTEIN YGAZ"/>
    <property type="match status" value="1"/>
</dbReference>
<dbReference type="AlphaFoldDB" id="A0A9W6VFP2"/>
<evidence type="ECO:0000256" key="3">
    <source>
        <dbReference type="ARBA" id="ARBA00022448"/>
    </source>
</evidence>
<dbReference type="Pfam" id="PF03591">
    <property type="entry name" value="AzlC"/>
    <property type="match status" value="1"/>
</dbReference>
<evidence type="ECO:0000313" key="9">
    <source>
        <dbReference type="EMBL" id="GLY64701.1"/>
    </source>
</evidence>
<evidence type="ECO:0000256" key="5">
    <source>
        <dbReference type="ARBA" id="ARBA00022692"/>
    </source>
</evidence>
<name>A0A9W6VFP2_9PSEU</name>
<feature type="transmembrane region" description="Helical" evidence="8">
    <location>
        <begin position="178"/>
        <end position="204"/>
    </location>
</feature>
<dbReference type="InterPro" id="IPR011606">
    <property type="entry name" value="Brnchd-chn_aa_trnsp_permease"/>
</dbReference>
<sequence length="205" mass="20583">MLARDVSLVCLADGIVGLSFGALTVAGGLPVWVPVLMSLLVFAGGAQFSAVGVLLGGGTPIAAAATGLLLNARHVPFGFAVADVLGKLRFAGAHLIVDESVAFTLAQSDPARRRAAFWASGLSLFVVWNLCVLAGTLVGRAIGNTDALGLDAAYPAVLLALVLPALRDRGTRRAALLGGAIALATTPFLPAGLPVLAALVGLVIA</sequence>
<organism evidence="9 10">
    <name type="scientific">Amycolatopsis taiwanensis</name>
    <dbReference type="NCBI Taxonomy" id="342230"/>
    <lineage>
        <taxon>Bacteria</taxon>
        <taxon>Bacillati</taxon>
        <taxon>Actinomycetota</taxon>
        <taxon>Actinomycetes</taxon>
        <taxon>Pseudonocardiales</taxon>
        <taxon>Pseudonocardiaceae</taxon>
        <taxon>Amycolatopsis</taxon>
    </lineage>
</organism>
<comment type="subcellular location">
    <subcellularLocation>
        <location evidence="1">Cell membrane</location>
        <topology evidence="1">Multi-pass membrane protein</topology>
    </subcellularLocation>
</comment>
<keyword evidence="3" id="KW-0813">Transport</keyword>
<evidence type="ECO:0000256" key="6">
    <source>
        <dbReference type="ARBA" id="ARBA00022989"/>
    </source>
</evidence>
<dbReference type="PANTHER" id="PTHR34979">
    <property type="entry name" value="INNER MEMBRANE PROTEIN YGAZ"/>
    <property type="match status" value="1"/>
</dbReference>
<keyword evidence="7 8" id="KW-0472">Membrane</keyword>
<keyword evidence="4" id="KW-1003">Cell membrane</keyword>